<proteinExistence type="predicted"/>
<protein>
    <submittedName>
        <fullName evidence="3">Uncharacterized protein</fullName>
    </submittedName>
</protein>
<evidence type="ECO:0000313" key="4">
    <source>
        <dbReference type="Proteomes" id="UP000003586"/>
    </source>
</evidence>
<feature type="region of interest" description="Disordered" evidence="1">
    <location>
        <begin position="117"/>
        <end position="162"/>
    </location>
</feature>
<feature type="compositionally biased region" description="Basic and acidic residues" evidence="1">
    <location>
        <begin position="117"/>
        <end position="143"/>
    </location>
</feature>
<dbReference type="KEGG" id="nso:NIASO_14835"/>
<gene>
    <name evidence="3" type="ORF">NIASO_14835</name>
</gene>
<dbReference type="RefSeq" id="WP_008586736.1">
    <property type="nucleotide sequence ID" value="NZ_CP007035.1"/>
</dbReference>
<reference evidence="3 4" key="1">
    <citation type="submission" date="2013-12" db="EMBL/GenBank/DDBJ databases">
        <authorList>
            <consortium name="DOE Joint Genome Institute"/>
            <person name="Eisen J."/>
            <person name="Huntemann M."/>
            <person name="Han J."/>
            <person name="Chen A."/>
            <person name="Kyrpides N."/>
            <person name="Mavromatis K."/>
            <person name="Markowitz V."/>
            <person name="Palaniappan K."/>
            <person name="Ivanova N."/>
            <person name="Schaumberg A."/>
            <person name="Pati A."/>
            <person name="Liolios K."/>
            <person name="Nordberg H.P."/>
            <person name="Cantor M.N."/>
            <person name="Hua S.X."/>
            <person name="Woyke T."/>
        </authorList>
    </citation>
    <scope>NUCLEOTIDE SEQUENCE [LARGE SCALE GENOMIC DNA]</scope>
    <source>
        <strain evidence="4">DSM 19437</strain>
    </source>
</reference>
<keyword evidence="4" id="KW-1185">Reference proteome</keyword>
<evidence type="ECO:0000313" key="3">
    <source>
        <dbReference type="EMBL" id="AHF17827.1"/>
    </source>
</evidence>
<keyword evidence="2" id="KW-0732">Signal</keyword>
<feature type="chain" id="PRO_5004787998" evidence="2">
    <location>
        <begin position="24"/>
        <end position="233"/>
    </location>
</feature>
<dbReference type="EMBL" id="CP007035">
    <property type="protein sequence ID" value="AHF17827.1"/>
    <property type="molecule type" value="Genomic_DNA"/>
</dbReference>
<organism evidence="3 4">
    <name type="scientific">Niabella soli DSM 19437</name>
    <dbReference type="NCBI Taxonomy" id="929713"/>
    <lineage>
        <taxon>Bacteria</taxon>
        <taxon>Pseudomonadati</taxon>
        <taxon>Bacteroidota</taxon>
        <taxon>Chitinophagia</taxon>
        <taxon>Chitinophagales</taxon>
        <taxon>Chitinophagaceae</taxon>
        <taxon>Niabella</taxon>
    </lineage>
</organism>
<dbReference type="OrthoDB" id="674177at2"/>
<feature type="signal peptide" evidence="2">
    <location>
        <begin position="1"/>
        <end position="23"/>
    </location>
</feature>
<dbReference type="HOGENOM" id="CLU_1188936_0_0_10"/>
<evidence type="ECO:0000256" key="2">
    <source>
        <dbReference type="SAM" id="SignalP"/>
    </source>
</evidence>
<name>W0F498_9BACT</name>
<sequence>MTQIQIKYLLVGLVCCIALQVPAQQIPSRPNDGVRRDNTKTDQLKGYQQLHLSSVQQQKLRALQKEGRLQATAIRTDPQLTADEKKEKLKQVFKEQSTKRNAMLTPEQQKTWEELGLEKQQRRSNETVKVDQRAPQADKDHDINGLPQKSALPRNNLNLSQRQRQKMTDLNTRLKEKAASVKSDTTLSDEQKKIRLTAMQKEIRQQRKELLTPEQWQQWKALNNQQKRSVINF</sequence>
<feature type="compositionally biased region" description="Polar residues" evidence="1">
    <location>
        <begin position="153"/>
        <end position="162"/>
    </location>
</feature>
<accession>W0F498</accession>
<dbReference type="AlphaFoldDB" id="W0F498"/>
<dbReference type="Proteomes" id="UP000003586">
    <property type="component" value="Chromosome"/>
</dbReference>
<evidence type="ECO:0000256" key="1">
    <source>
        <dbReference type="SAM" id="MobiDB-lite"/>
    </source>
</evidence>